<evidence type="ECO:0000313" key="1">
    <source>
        <dbReference type="EMBL" id="KAF2262768.1"/>
    </source>
</evidence>
<comment type="caution">
    <text evidence="1">The sequence shown here is derived from an EMBL/GenBank/DDBJ whole genome shotgun (WGS) entry which is preliminary data.</text>
</comment>
<gene>
    <name evidence="1" type="ORF">CC78DRAFT_545507</name>
</gene>
<organism evidence="1 2">
    <name type="scientific">Lojkania enalia</name>
    <dbReference type="NCBI Taxonomy" id="147567"/>
    <lineage>
        <taxon>Eukaryota</taxon>
        <taxon>Fungi</taxon>
        <taxon>Dikarya</taxon>
        <taxon>Ascomycota</taxon>
        <taxon>Pezizomycotina</taxon>
        <taxon>Dothideomycetes</taxon>
        <taxon>Pleosporomycetidae</taxon>
        <taxon>Pleosporales</taxon>
        <taxon>Pleosporales incertae sedis</taxon>
        <taxon>Lojkania</taxon>
    </lineage>
</organism>
<reference evidence="2" key="1">
    <citation type="journal article" date="2020" name="Stud. Mycol.">
        <title>101 Dothideomycetes genomes: A test case for predicting lifestyles and emergence of pathogens.</title>
        <authorList>
            <person name="Haridas S."/>
            <person name="Albert R."/>
            <person name="Binder M."/>
            <person name="Bloem J."/>
            <person name="LaButti K."/>
            <person name="Salamov A."/>
            <person name="Andreopoulos B."/>
            <person name="Baker S."/>
            <person name="Barry K."/>
            <person name="Bills G."/>
            <person name="Bluhm B."/>
            <person name="Cannon C."/>
            <person name="Castanera R."/>
            <person name="Culley D."/>
            <person name="Daum C."/>
            <person name="Ezra D."/>
            <person name="Gonzalez J."/>
            <person name="Henrissat B."/>
            <person name="Kuo A."/>
            <person name="Liang C."/>
            <person name="Lipzen A."/>
            <person name="Lutzoni F."/>
            <person name="Magnuson J."/>
            <person name="Mondo S."/>
            <person name="Nolan M."/>
            <person name="Ohm R."/>
            <person name="Pangilinan J."/>
            <person name="Park H.-J."/>
            <person name="Ramirez L."/>
            <person name="Alfaro M."/>
            <person name="Sun H."/>
            <person name="Tritt A."/>
            <person name="Yoshinaga Y."/>
            <person name="Zwiers L.-H."/>
            <person name="Turgeon B."/>
            <person name="Goodwin S."/>
            <person name="Spatafora J."/>
            <person name="Crous P."/>
            <person name="Grigoriev I."/>
        </authorList>
    </citation>
    <scope>NUCLEOTIDE SEQUENCE [LARGE SCALE GENOMIC DNA]</scope>
    <source>
        <strain evidence="2">CBS 304.66</strain>
    </source>
</reference>
<dbReference type="OrthoDB" id="5423696at2759"/>
<keyword evidence="2" id="KW-1185">Reference proteome</keyword>
<proteinExistence type="predicted"/>
<name>A0A9P4N2N4_9PLEO</name>
<evidence type="ECO:0000313" key="2">
    <source>
        <dbReference type="Proteomes" id="UP000800093"/>
    </source>
</evidence>
<dbReference type="Proteomes" id="UP000800093">
    <property type="component" value="Unassembled WGS sequence"/>
</dbReference>
<dbReference type="AlphaFoldDB" id="A0A9P4N2N4"/>
<dbReference type="EMBL" id="ML986636">
    <property type="protein sequence ID" value="KAF2262768.1"/>
    <property type="molecule type" value="Genomic_DNA"/>
</dbReference>
<accession>A0A9P4N2N4</accession>
<sequence>MHGCSLQLHGLKIPQTPRNRFSVSPNGPILIMDVSFNIPRAGPLSQISVHLISFEAAAWLATGAIGWWKARERSLTLIEILSARKTSLVSTSSFNCAGYREIRKCGSIAGLSAQKGALYRLPEAVESTAVTENPGIDCLRALATGLLCFYSEQLTSSILADIIPYGLLQSEQDDYDLEFDGPIIASVGDWVKAVAAEEDCNNFRQRLLQKASEDSRILDESNITPPSDGDGYNELGLLLGCLRWMVTPLHRRDLLKYPTRSIRVWTTMAVMSQLGFHVSMFLNAVQSKEQYDEILNPPHEDDYPDVVLVTSAVGKTDPWIVTENVYQTLQLRPQIYPLLSIPYAAFGQLQRQYGLVDAAELTDIWKVCFRHAKSAVTMPTLSRGGRVLLNPRSSDYNVYREGHKALIGLWSPHLSRIMRPALDDYLPTVLDGDWSPEAFKEFYDGQRSGKRIYLEDVEVLRNFCRLTSIVLGTIYGACSIALSAQVPDNRTDQLGDEALEVAFSPDVVMGNKPFAWAAKLGSALSGFLEQSEWVGLLLELVTGTEPPQPFNEQPSEGLLGKINPAEKDVFNRTHIRFSDIMGIQANGVFAVSEFVLRPSSDGLTSLLFHVGVGRILDMPIDQSGCVRSSLREKSAVDLNLNPEPELCRLSFDSYSSDDSSMRIDAEPYWRNDPQRICFAVRRDGALLATLSIVNVLEKILACDVKCTCDRPPHEVPVPRSERWHNVTVNQFHQNSIPEPPKAGISFRDRDRILVNVGGNEVGRIYAAGILVCRKMVICRDCISCALEAARKGKNNLSAGGTVLIVG</sequence>
<protein>
    <submittedName>
        <fullName evidence="1">Uncharacterized protein</fullName>
    </submittedName>
</protein>